<feature type="region of interest" description="Disordered" evidence="5">
    <location>
        <begin position="1"/>
        <end position="73"/>
    </location>
</feature>
<dbReference type="STRING" id="6183.A0A3Q0KJD3"/>
<dbReference type="SMART" id="SM00249">
    <property type="entry name" value="PHD"/>
    <property type="match status" value="2"/>
</dbReference>
<evidence type="ECO:0000256" key="4">
    <source>
        <dbReference type="PROSITE-ProRule" id="PRU00146"/>
    </source>
</evidence>
<dbReference type="GO" id="GO:0008270">
    <property type="term" value="F:zinc ion binding"/>
    <property type="evidence" value="ECO:0007669"/>
    <property type="project" value="UniProtKB-KW"/>
</dbReference>
<dbReference type="InterPro" id="IPR013083">
    <property type="entry name" value="Znf_RING/FYVE/PHD"/>
</dbReference>
<dbReference type="CDD" id="cd15533">
    <property type="entry name" value="PHD1_PHF12"/>
    <property type="match status" value="1"/>
</dbReference>
<evidence type="ECO:0000256" key="1">
    <source>
        <dbReference type="ARBA" id="ARBA00022723"/>
    </source>
</evidence>
<dbReference type="InterPro" id="IPR001965">
    <property type="entry name" value="Znf_PHD"/>
</dbReference>
<keyword evidence="3" id="KW-0862">Zinc</keyword>
<accession>A0A3Q0KJD3</accession>
<dbReference type="InterPro" id="IPR019787">
    <property type="entry name" value="Znf_PHD-finger"/>
</dbReference>
<dbReference type="InterPro" id="IPR011011">
    <property type="entry name" value="Znf_FYVE_PHD"/>
</dbReference>
<dbReference type="Gene3D" id="2.30.30.1150">
    <property type="match status" value="1"/>
</dbReference>
<dbReference type="ExpressionAtlas" id="A0A3Q0KJD3">
    <property type="expression patterns" value="baseline"/>
</dbReference>
<keyword evidence="1" id="KW-0479">Metal-binding</keyword>
<feature type="compositionally biased region" description="Polar residues" evidence="5">
    <location>
        <begin position="210"/>
        <end position="222"/>
    </location>
</feature>
<dbReference type="InterPro" id="IPR000253">
    <property type="entry name" value="FHA_dom"/>
</dbReference>
<evidence type="ECO:0000256" key="2">
    <source>
        <dbReference type="ARBA" id="ARBA00022771"/>
    </source>
</evidence>
<name>A0A3Q0KJD3_SCHMA</name>
<reference evidence="8" key="1">
    <citation type="journal article" date="2012" name="PLoS Negl. Trop. Dis.">
        <title>A systematically improved high quality genome and transcriptome of the human blood fluke Schistosoma mansoni.</title>
        <authorList>
            <person name="Protasio A.V."/>
            <person name="Tsai I.J."/>
            <person name="Babbage A."/>
            <person name="Nichol S."/>
            <person name="Hunt M."/>
            <person name="Aslett M.A."/>
            <person name="De Silva N."/>
            <person name="Velarde G.S."/>
            <person name="Anderson T.J."/>
            <person name="Clark R.C."/>
            <person name="Davidson C."/>
            <person name="Dillon G.P."/>
            <person name="Holroyd N.E."/>
            <person name="LoVerde P.T."/>
            <person name="Lloyd C."/>
            <person name="McQuillan J."/>
            <person name="Oliveira G."/>
            <person name="Otto T.D."/>
            <person name="Parker-Manuel S.J."/>
            <person name="Quail M.A."/>
            <person name="Wilson R.A."/>
            <person name="Zerlotini A."/>
            <person name="Dunne D.W."/>
            <person name="Berriman M."/>
        </authorList>
    </citation>
    <scope>NUCLEOTIDE SEQUENCE [LARGE SCALE GENOMIC DNA]</scope>
    <source>
        <strain evidence="8">Puerto Rican</strain>
    </source>
</reference>
<feature type="domain" description="FHA" evidence="6">
    <location>
        <begin position="808"/>
        <end position="871"/>
    </location>
</feature>
<dbReference type="Pfam" id="PF00628">
    <property type="entry name" value="PHD"/>
    <property type="match status" value="2"/>
</dbReference>
<dbReference type="PROSITE" id="PS50016">
    <property type="entry name" value="ZF_PHD_2"/>
    <property type="match status" value="1"/>
</dbReference>
<dbReference type="SUPFAM" id="SSF49879">
    <property type="entry name" value="SMAD/FHA domain"/>
    <property type="match status" value="1"/>
</dbReference>
<dbReference type="InterPro" id="IPR019786">
    <property type="entry name" value="Zinc_finger_PHD-type_CS"/>
</dbReference>
<dbReference type="InterPro" id="IPR042163">
    <property type="entry name" value="PHF12"/>
</dbReference>
<dbReference type="GO" id="GO:0003714">
    <property type="term" value="F:transcription corepressor activity"/>
    <property type="evidence" value="ECO:0007669"/>
    <property type="project" value="InterPro"/>
</dbReference>
<protein>
    <submittedName>
        <fullName evidence="9">Putative fyve-containing</fullName>
    </submittedName>
</protein>
<dbReference type="FunCoup" id="A0A3Q0KJD3">
    <property type="interactions" value="1558"/>
</dbReference>
<dbReference type="Proteomes" id="UP000008854">
    <property type="component" value="Unassembled WGS sequence"/>
</dbReference>
<evidence type="ECO:0000259" key="7">
    <source>
        <dbReference type="PROSITE" id="PS50016"/>
    </source>
</evidence>
<feature type="region of interest" description="Disordered" evidence="5">
    <location>
        <begin position="141"/>
        <end position="225"/>
    </location>
</feature>
<keyword evidence="2 4" id="KW-0863">Zinc-finger</keyword>
<feature type="compositionally biased region" description="Low complexity" evidence="5">
    <location>
        <begin position="49"/>
        <end position="61"/>
    </location>
</feature>
<sequence>MSSGDSSSQHKESLMHEINALFAPPTNESYGKKGSLGIPSFRRARKNNESTTNSSETNSSSLEHYQLPNTSAKNDPFWRKPRANCHEYCDSCGCIEGERLVCDRCPASFHLECLDPPLDPDEAPVGVWFCHRCSMVLKDEEDKTSTSSSQTTIATDTGSSRSGKSGHKRQDQASSSSSVGTATAATVGPSNSTSTSSISNNNNNNSHSHQQTPLQQFIQSQTSRRHYTFRSTSNENYCLDMNKLSSSRSSTWGDSAYVADIEESELRALWKVIEYAKYQNPKEYDLPKDLLPGVKLPGSYKTPTERKNKSIIELENGLIPQPVRRCYVCVRTCFYAPLLPCDYCSACFHLECLNPPLSHYPPRSDRWMCPNHTEHTTERYLARSIRLTERMQIWTKLYSLSNENNYCEQQSIDEVDEITKILEHIPPYELTYTPDEESSILSDLMRTIQRSRNEQQQQQHQMSSSDLSNTAMSSIFDSILYSTNNTTTIKDKQHILSNRHLWRLNRELAAKSRNNHNYYNKQIRIVVPKAVKYLYNNPVKRIPRVNESSNICQLTNLLDESSTDDKSIFVRGLLQFYLQNTLKLLSPSSNRIQTDNSTTATDTSSIIVTTHSTTLSTSSFEATPATITATTTAIDDLLNNDNNDNTSSSFVIDNKTTDALKLTTDSIGMDINNSLSTLSYNTEELSKDLSFIQDNNEDSCHSLEQWNTTVMNKLNDITDDNSIPSKLARLDPQLLYTLAAQRLYELLDVNNQNSILPNQDNIEQNSCKRKKDSSKALNIPESCIRARAVLTPCDGTNGYETRMHYRQLTVGTSPDCHLCLANYNLSSTYNNNDKCSFVSPHHATIFYDDWTQHYELINYSEYGTCVDGIIYGNDIEKKLIYIPESSDLVQRVRNLIKTAPKELSPNYQTSSVISELCASPPKRLMKMLSKRHEDLSHMTSMCDCTSLHFGRNDKSQNLFNDNTDISDKTDSSDLINGWEGPAILRHGSVIQFGCYKFVFGLINHSLPSYSSSTTTTATMTSNCSTSSSHETQIVLLTNSLSVTNNNNLLVH</sequence>
<feature type="compositionally biased region" description="Low complexity" evidence="5">
    <location>
        <begin position="173"/>
        <end position="209"/>
    </location>
</feature>
<reference evidence="9" key="2">
    <citation type="submission" date="2018-12" db="UniProtKB">
        <authorList>
            <consortium name="WormBaseParasite"/>
        </authorList>
    </citation>
    <scope>IDENTIFICATION</scope>
    <source>
        <strain evidence="9">Puerto Rican</strain>
    </source>
</reference>
<dbReference type="CDD" id="cd15534">
    <property type="entry name" value="PHD2_PHF12_Rco1"/>
    <property type="match status" value="1"/>
</dbReference>
<dbReference type="InterPro" id="IPR008984">
    <property type="entry name" value="SMAD_FHA_dom_sf"/>
</dbReference>
<evidence type="ECO:0000256" key="5">
    <source>
        <dbReference type="SAM" id="MobiDB-lite"/>
    </source>
</evidence>
<dbReference type="SUPFAM" id="SSF57903">
    <property type="entry name" value="FYVE/PHD zinc finger"/>
    <property type="match status" value="2"/>
</dbReference>
<dbReference type="PANTHER" id="PTHR46309">
    <property type="entry name" value="PHD FINGER PROTEIN 12"/>
    <property type="match status" value="1"/>
</dbReference>
<dbReference type="InParanoid" id="A0A3Q0KJD3"/>
<dbReference type="Gene3D" id="2.60.200.20">
    <property type="match status" value="1"/>
</dbReference>
<organism evidence="8 9">
    <name type="scientific">Schistosoma mansoni</name>
    <name type="common">Blood fluke</name>
    <dbReference type="NCBI Taxonomy" id="6183"/>
    <lineage>
        <taxon>Eukaryota</taxon>
        <taxon>Metazoa</taxon>
        <taxon>Spiralia</taxon>
        <taxon>Lophotrochozoa</taxon>
        <taxon>Platyhelminthes</taxon>
        <taxon>Trematoda</taxon>
        <taxon>Digenea</taxon>
        <taxon>Strigeidida</taxon>
        <taxon>Schistosomatoidea</taxon>
        <taxon>Schistosomatidae</taxon>
        <taxon>Schistosoma</taxon>
    </lineage>
</organism>
<dbReference type="AlphaFoldDB" id="A0A3Q0KJD3"/>
<dbReference type="PROSITE" id="PS50006">
    <property type="entry name" value="FHA_DOMAIN"/>
    <property type="match status" value="1"/>
</dbReference>
<dbReference type="GO" id="GO:0070822">
    <property type="term" value="C:Sin3-type complex"/>
    <property type="evidence" value="ECO:0007669"/>
    <property type="project" value="TreeGrafter"/>
</dbReference>
<dbReference type="Pfam" id="PF00498">
    <property type="entry name" value="FHA"/>
    <property type="match status" value="1"/>
</dbReference>
<evidence type="ECO:0000313" key="9">
    <source>
        <dbReference type="WBParaSite" id="Smp_094380.1"/>
    </source>
</evidence>
<dbReference type="GO" id="GO:0000122">
    <property type="term" value="P:negative regulation of transcription by RNA polymerase II"/>
    <property type="evidence" value="ECO:0007669"/>
    <property type="project" value="TreeGrafter"/>
</dbReference>
<dbReference type="PROSITE" id="PS01359">
    <property type="entry name" value="ZF_PHD_1"/>
    <property type="match status" value="1"/>
</dbReference>
<dbReference type="PANTHER" id="PTHR46309:SF1">
    <property type="entry name" value="PHD FINGER PROTEIN 12"/>
    <property type="match status" value="1"/>
</dbReference>
<feature type="compositionally biased region" description="Low complexity" evidence="5">
    <location>
        <begin position="145"/>
        <end position="163"/>
    </location>
</feature>
<dbReference type="Gene3D" id="3.30.40.10">
    <property type="entry name" value="Zinc/RING finger domain, C3HC4 (zinc finger)"/>
    <property type="match status" value="1"/>
</dbReference>
<feature type="domain" description="PHD-type" evidence="7">
    <location>
        <begin position="86"/>
        <end position="136"/>
    </location>
</feature>
<evidence type="ECO:0000256" key="3">
    <source>
        <dbReference type="ARBA" id="ARBA00022833"/>
    </source>
</evidence>
<evidence type="ECO:0000259" key="6">
    <source>
        <dbReference type="PROSITE" id="PS50006"/>
    </source>
</evidence>
<proteinExistence type="predicted"/>
<keyword evidence="8" id="KW-1185">Reference proteome</keyword>
<dbReference type="WBParaSite" id="Smp_094380.1">
    <property type="protein sequence ID" value="Smp_094380.1"/>
    <property type="gene ID" value="Smp_094380"/>
</dbReference>
<evidence type="ECO:0000313" key="8">
    <source>
        <dbReference type="Proteomes" id="UP000008854"/>
    </source>
</evidence>